<evidence type="ECO:0000256" key="1">
    <source>
        <dbReference type="ARBA" id="ARBA00023125"/>
    </source>
</evidence>
<dbReference type="Pfam" id="PF00440">
    <property type="entry name" value="TetR_N"/>
    <property type="match status" value="1"/>
</dbReference>
<dbReference type="PANTHER" id="PTHR30055:SF153">
    <property type="entry name" value="HTH-TYPE TRANSCRIPTIONAL REPRESSOR RV3405C"/>
    <property type="match status" value="1"/>
</dbReference>
<proteinExistence type="predicted"/>
<dbReference type="GO" id="GO:0000976">
    <property type="term" value="F:transcription cis-regulatory region binding"/>
    <property type="evidence" value="ECO:0007669"/>
    <property type="project" value="TreeGrafter"/>
</dbReference>
<dbReference type="GO" id="GO:0003700">
    <property type="term" value="F:DNA-binding transcription factor activity"/>
    <property type="evidence" value="ECO:0007669"/>
    <property type="project" value="TreeGrafter"/>
</dbReference>
<dbReference type="PROSITE" id="PS50977">
    <property type="entry name" value="HTH_TETR_2"/>
    <property type="match status" value="1"/>
</dbReference>
<dbReference type="PANTHER" id="PTHR30055">
    <property type="entry name" value="HTH-TYPE TRANSCRIPTIONAL REGULATOR RUTR"/>
    <property type="match status" value="1"/>
</dbReference>
<keyword evidence="5" id="KW-1185">Reference proteome</keyword>
<evidence type="ECO:0000256" key="2">
    <source>
        <dbReference type="PROSITE-ProRule" id="PRU00335"/>
    </source>
</evidence>
<organism evidence="4 5">
    <name type="scientific">Paraconexibacter algicola</name>
    <dbReference type="NCBI Taxonomy" id="2133960"/>
    <lineage>
        <taxon>Bacteria</taxon>
        <taxon>Bacillati</taxon>
        <taxon>Actinomycetota</taxon>
        <taxon>Thermoleophilia</taxon>
        <taxon>Solirubrobacterales</taxon>
        <taxon>Paraconexibacteraceae</taxon>
        <taxon>Paraconexibacter</taxon>
    </lineage>
</organism>
<comment type="caution">
    <text evidence="4">The sequence shown here is derived from an EMBL/GenBank/DDBJ whole genome shotgun (WGS) entry which is preliminary data.</text>
</comment>
<dbReference type="Gene3D" id="1.10.357.10">
    <property type="entry name" value="Tetracycline Repressor, domain 2"/>
    <property type="match status" value="1"/>
</dbReference>
<dbReference type="Proteomes" id="UP000240739">
    <property type="component" value="Unassembled WGS sequence"/>
</dbReference>
<dbReference type="InterPro" id="IPR001647">
    <property type="entry name" value="HTH_TetR"/>
</dbReference>
<accession>A0A2T4UFD1</accession>
<keyword evidence="1 2" id="KW-0238">DNA-binding</keyword>
<sequence>MSQRHAQQLDHTRTDPADDPYLDAVRACVMAVGVRRTTATDVARRAGVSRMTLYRRFEDVAAMIAALMTREFTGVVRDAALAAAHLEPARARLVRAAVQGAEDIASNDLWRRILDIDPELVLPYVTQRLGGVQEAGLAMLAVQVQAGIDDGSIRDEDPARLAATIELTLRGHVLAAHAYTAPERARTCQELERMLDGYLRPDPPTTTGGR</sequence>
<dbReference type="EMBL" id="PYYB01000002">
    <property type="protein sequence ID" value="PTL56494.1"/>
    <property type="molecule type" value="Genomic_DNA"/>
</dbReference>
<dbReference type="AlphaFoldDB" id="A0A2T4UFD1"/>
<evidence type="ECO:0000313" key="4">
    <source>
        <dbReference type="EMBL" id="PTL56494.1"/>
    </source>
</evidence>
<protein>
    <submittedName>
        <fullName evidence="4">TetR family transcriptional regulator</fullName>
    </submittedName>
</protein>
<name>A0A2T4UFD1_9ACTN</name>
<evidence type="ECO:0000313" key="5">
    <source>
        <dbReference type="Proteomes" id="UP000240739"/>
    </source>
</evidence>
<feature type="DNA-binding region" description="H-T-H motif" evidence="2">
    <location>
        <begin position="38"/>
        <end position="57"/>
    </location>
</feature>
<reference evidence="4 5" key="1">
    <citation type="submission" date="2018-03" db="EMBL/GenBank/DDBJ databases">
        <title>Aquarubrobacter algicola gen. nov., sp. nov., a novel actinobacterium isolated from shallow eutrophic lake during the end of cyanobacterial harmful algal blooms.</title>
        <authorList>
            <person name="Chun S.J."/>
        </authorList>
    </citation>
    <scope>NUCLEOTIDE SEQUENCE [LARGE SCALE GENOMIC DNA]</scope>
    <source>
        <strain evidence="4 5">Seoho-28</strain>
    </source>
</reference>
<feature type="domain" description="HTH tetR-type" evidence="3">
    <location>
        <begin position="15"/>
        <end position="75"/>
    </location>
</feature>
<evidence type="ECO:0000259" key="3">
    <source>
        <dbReference type="PROSITE" id="PS50977"/>
    </source>
</evidence>
<dbReference type="InterPro" id="IPR009057">
    <property type="entry name" value="Homeodomain-like_sf"/>
</dbReference>
<dbReference type="InterPro" id="IPR050109">
    <property type="entry name" value="HTH-type_TetR-like_transc_reg"/>
</dbReference>
<gene>
    <name evidence="4" type="ORF">C7Y72_16170</name>
</gene>
<dbReference type="SUPFAM" id="SSF46689">
    <property type="entry name" value="Homeodomain-like"/>
    <property type="match status" value="1"/>
</dbReference>
<dbReference type="OrthoDB" id="3267320at2"/>
<dbReference type="SUPFAM" id="SSF48498">
    <property type="entry name" value="Tetracyclin repressor-like, C-terminal domain"/>
    <property type="match status" value="1"/>
</dbReference>
<dbReference type="RefSeq" id="WP_107570213.1">
    <property type="nucleotide sequence ID" value="NZ_PYYB01000002.1"/>
</dbReference>
<dbReference type="InterPro" id="IPR036271">
    <property type="entry name" value="Tet_transcr_reg_TetR-rel_C_sf"/>
</dbReference>